<reference evidence="1" key="1">
    <citation type="submission" date="2021-01" db="EMBL/GenBank/DDBJ databases">
        <title>A chromosome-scale assembly of European eel, Anguilla anguilla.</title>
        <authorList>
            <person name="Henkel C."/>
            <person name="Jong-Raadsen S.A."/>
            <person name="Dufour S."/>
            <person name="Weltzien F.-A."/>
            <person name="Palstra A.P."/>
            <person name="Pelster B."/>
            <person name="Spaink H.P."/>
            <person name="Van Den Thillart G.E."/>
            <person name="Jansen H."/>
            <person name="Zahm M."/>
            <person name="Klopp C."/>
            <person name="Cedric C."/>
            <person name="Louis A."/>
            <person name="Berthelot C."/>
            <person name="Parey E."/>
            <person name="Roest Crollius H."/>
            <person name="Montfort J."/>
            <person name="Robinson-Rechavi M."/>
            <person name="Bucao C."/>
            <person name="Bouchez O."/>
            <person name="Gislard M."/>
            <person name="Lluch J."/>
            <person name="Milhes M."/>
            <person name="Lampietro C."/>
            <person name="Lopez Roques C."/>
            <person name="Donnadieu C."/>
            <person name="Braasch I."/>
            <person name="Desvignes T."/>
            <person name="Postlethwait J."/>
            <person name="Bobe J."/>
            <person name="Guiguen Y."/>
            <person name="Dirks R."/>
        </authorList>
    </citation>
    <scope>NUCLEOTIDE SEQUENCE</scope>
    <source>
        <strain evidence="1">Tag_6206</strain>
        <tissue evidence="1">Liver</tissue>
    </source>
</reference>
<comment type="caution">
    <text evidence="1">The sequence shown here is derived from an EMBL/GenBank/DDBJ whole genome shotgun (WGS) entry which is preliminary data.</text>
</comment>
<feature type="non-terminal residue" evidence="1">
    <location>
        <position position="76"/>
    </location>
</feature>
<dbReference type="AlphaFoldDB" id="A0A9D3LQ44"/>
<dbReference type="Proteomes" id="UP001044222">
    <property type="component" value="Chromosome 19"/>
</dbReference>
<name>A0A9D3LQ44_ANGAN</name>
<evidence type="ECO:0000313" key="1">
    <source>
        <dbReference type="EMBL" id="KAG5830663.1"/>
    </source>
</evidence>
<proteinExistence type="predicted"/>
<keyword evidence="2" id="KW-1185">Reference proteome</keyword>
<accession>A0A9D3LQ44</accession>
<dbReference type="EMBL" id="JAFIRN010000019">
    <property type="protein sequence ID" value="KAG5830663.1"/>
    <property type="molecule type" value="Genomic_DNA"/>
</dbReference>
<gene>
    <name evidence="1" type="ORF">ANANG_G00313040</name>
</gene>
<evidence type="ECO:0000313" key="2">
    <source>
        <dbReference type="Proteomes" id="UP001044222"/>
    </source>
</evidence>
<protein>
    <submittedName>
        <fullName evidence="1">Uncharacterized protein</fullName>
    </submittedName>
</protein>
<organism evidence="1 2">
    <name type="scientific">Anguilla anguilla</name>
    <name type="common">European freshwater eel</name>
    <name type="synonym">Muraena anguilla</name>
    <dbReference type="NCBI Taxonomy" id="7936"/>
    <lineage>
        <taxon>Eukaryota</taxon>
        <taxon>Metazoa</taxon>
        <taxon>Chordata</taxon>
        <taxon>Craniata</taxon>
        <taxon>Vertebrata</taxon>
        <taxon>Euteleostomi</taxon>
        <taxon>Actinopterygii</taxon>
        <taxon>Neopterygii</taxon>
        <taxon>Teleostei</taxon>
        <taxon>Anguilliformes</taxon>
        <taxon>Anguillidae</taxon>
        <taxon>Anguilla</taxon>
    </lineage>
</organism>
<sequence length="76" mass="8917">QPLCGPTAAPVAAECKRTRRVSLTQRSYRVWRRLQRIDSSDDWLISMFPWRLVDAGGWTELCWKPPLLQELRTSLF</sequence>